<evidence type="ECO:0000256" key="3">
    <source>
        <dbReference type="ARBA" id="ARBA00022801"/>
    </source>
</evidence>
<evidence type="ECO:0000259" key="5">
    <source>
        <dbReference type="PROSITE" id="PS50600"/>
    </source>
</evidence>
<evidence type="ECO:0000256" key="2">
    <source>
        <dbReference type="ARBA" id="ARBA00022670"/>
    </source>
</evidence>
<keyword evidence="3" id="KW-0378">Hydrolase</keyword>
<dbReference type="Proteomes" id="UP000441208">
    <property type="component" value="Unassembled WGS sequence"/>
</dbReference>
<dbReference type="AlphaFoldDB" id="A0A6A3PI25"/>
<dbReference type="Pfam" id="PF02902">
    <property type="entry name" value="Peptidase_C48"/>
    <property type="match status" value="1"/>
</dbReference>
<keyword evidence="2" id="KW-0645">Protease</keyword>
<comment type="similarity">
    <text evidence="1">Belongs to the peptidase C48 family.</text>
</comment>
<protein>
    <recommendedName>
        <fullName evidence="5">Ubiquitin-like protease family profile domain-containing protein</fullName>
    </recommendedName>
</protein>
<dbReference type="EMBL" id="QXFZ01006974">
    <property type="protein sequence ID" value="KAE9057683.1"/>
    <property type="molecule type" value="Genomic_DNA"/>
</dbReference>
<dbReference type="Gene3D" id="3.40.395.10">
    <property type="entry name" value="Adenoviral Proteinase, Chain A"/>
    <property type="match status" value="1"/>
</dbReference>
<accession>A0A6A3PI25</accession>
<dbReference type="PANTHER" id="PTHR46468:SF1">
    <property type="entry name" value="SENTRIN-SPECIFIC PROTEASE 8"/>
    <property type="match status" value="1"/>
</dbReference>
<keyword evidence="4" id="KW-0788">Thiol protease</keyword>
<evidence type="ECO:0000313" key="7">
    <source>
        <dbReference type="Proteomes" id="UP000441208"/>
    </source>
</evidence>
<gene>
    <name evidence="6" type="ORF">PF007_g31560</name>
</gene>
<proteinExistence type="inferred from homology"/>
<dbReference type="InterPro" id="IPR003653">
    <property type="entry name" value="Peptidase_C48_C"/>
</dbReference>
<dbReference type="GO" id="GO:0008234">
    <property type="term" value="F:cysteine-type peptidase activity"/>
    <property type="evidence" value="ECO:0007669"/>
    <property type="project" value="UniProtKB-KW"/>
</dbReference>
<dbReference type="GO" id="GO:0019784">
    <property type="term" value="F:deNEDDylase activity"/>
    <property type="evidence" value="ECO:0007669"/>
    <property type="project" value="InterPro"/>
</dbReference>
<dbReference type="InterPro" id="IPR038765">
    <property type="entry name" value="Papain-like_cys_pep_sf"/>
</dbReference>
<sequence length="169" mass="18541">MRAFAVFLARYGNNVMVLIPPPKKDKETPAKKSDKGILSAKTIIEIGNGAAEHPFVLLPVNFGGSHWGGLVVDRAAKLVKTYDSMGGKRNRQRLKKMAGEIGAGPLNDVGFNVCSVEEPMQTDTDSCGVFVCRFFWECVSSEAPTDVSPTGVTKLRWAMLHKIMKTKQR</sequence>
<dbReference type="SUPFAM" id="SSF54001">
    <property type="entry name" value="Cysteine proteinases"/>
    <property type="match status" value="1"/>
</dbReference>
<dbReference type="PANTHER" id="PTHR46468">
    <property type="entry name" value="SENTRIN-SPECIFIC PROTEASE 8"/>
    <property type="match status" value="1"/>
</dbReference>
<dbReference type="GO" id="GO:0000338">
    <property type="term" value="P:protein deneddylation"/>
    <property type="evidence" value="ECO:0007669"/>
    <property type="project" value="TreeGrafter"/>
</dbReference>
<dbReference type="PROSITE" id="PS50600">
    <property type="entry name" value="ULP_PROTEASE"/>
    <property type="match status" value="1"/>
</dbReference>
<evidence type="ECO:0000256" key="4">
    <source>
        <dbReference type="ARBA" id="ARBA00022807"/>
    </source>
</evidence>
<organism evidence="6 7">
    <name type="scientific">Phytophthora fragariae</name>
    <dbReference type="NCBI Taxonomy" id="53985"/>
    <lineage>
        <taxon>Eukaryota</taxon>
        <taxon>Sar</taxon>
        <taxon>Stramenopiles</taxon>
        <taxon>Oomycota</taxon>
        <taxon>Peronosporomycetes</taxon>
        <taxon>Peronosporales</taxon>
        <taxon>Peronosporaceae</taxon>
        <taxon>Phytophthora</taxon>
    </lineage>
</organism>
<evidence type="ECO:0000256" key="1">
    <source>
        <dbReference type="ARBA" id="ARBA00005234"/>
    </source>
</evidence>
<feature type="domain" description="Ubiquitin-like protease family profile" evidence="5">
    <location>
        <begin position="1"/>
        <end position="138"/>
    </location>
</feature>
<dbReference type="InterPro" id="IPR044613">
    <property type="entry name" value="Nep1/2-like"/>
</dbReference>
<dbReference type="GO" id="GO:0006508">
    <property type="term" value="P:proteolysis"/>
    <property type="evidence" value="ECO:0007669"/>
    <property type="project" value="UniProtKB-KW"/>
</dbReference>
<evidence type="ECO:0000313" key="6">
    <source>
        <dbReference type="EMBL" id="KAE9057683.1"/>
    </source>
</evidence>
<comment type="caution">
    <text evidence="6">The sequence shown here is derived from an EMBL/GenBank/DDBJ whole genome shotgun (WGS) entry which is preliminary data.</text>
</comment>
<name>A0A6A3PI25_9STRA</name>
<reference evidence="6 7" key="1">
    <citation type="submission" date="2018-08" db="EMBL/GenBank/DDBJ databases">
        <title>Genomic investigation of the strawberry pathogen Phytophthora fragariae indicates pathogenicity is determined by transcriptional variation in three key races.</title>
        <authorList>
            <person name="Adams T.M."/>
            <person name="Armitage A.D."/>
            <person name="Sobczyk M.K."/>
            <person name="Bates H.J."/>
            <person name="Dunwell J.M."/>
            <person name="Nellist C.F."/>
            <person name="Harrison R.J."/>
        </authorList>
    </citation>
    <scope>NUCLEOTIDE SEQUENCE [LARGE SCALE GENOMIC DNA]</scope>
    <source>
        <strain evidence="6 7">NOV-71</strain>
    </source>
</reference>